<dbReference type="SUPFAM" id="SSF57716">
    <property type="entry name" value="Glucocorticoid receptor-like (DNA-binding domain)"/>
    <property type="match status" value="1"/>
</dbReference>
<organism evidence="8 9">
    <name type="scientific">Callosobruchus maculatus</name>
    <name type="common">Southern cowpea weevil</name>
    <name type="synonym">Pulse bruchid</name>
    <dbReference type="NCBI Taxonomy" id="64391"/>
    <lineage>
        <taxon>Eukaryota</taxon>
        <taxon>Metazoa</taxon>
        <taxon>Ecdysozoa</taxon>
        <taxon>Arthropoda</taxon>
        <taxon>Hexapoda</taxon>
        <taxon>Insecta</taxon>
        <taxon>Pterygota</taxon>
        <taxon>Neoptera</taxon>
        <taxon>Endopterygota</taxon>
        <taxon>Coleoptera</taxon>
        <taxon>Polyphaga</taxon>
        <taxon>Cucujiformia</taxon>
        <taxon>Chrysomeloidea</taxon>
        <taxon>Chrysomelidae</taxon>
        <taxon>Bruchinae</taxon>
        <taxon>Bruchini</taxon>
        <taxon>Callosobruchus</taxon>
    </lineage>
</organism>
<dbReference type="OrthoDB" id="6763662at2759"/>
<proteinExistence type="predicted"/>
<evidence type="ECO:0000256" key="3">
    <source>
        <dbReference type="ARBA" id="ARBA00022833"/>
    </source>
</evidence>
<name>A0A653C4A5_CALMS</name>
<dbReference type="PROSITE" id="PS50950">
    <property type="entry name" value="ZF_THAP"/>
    <property type="match status" value="1"/>
</dbReference>
<protein>
    <recommendedName>
        <fullName evidence="7">THAP-type domain-containing protein</fullName>
    </recommendedName>
</protein>
<keyword evidence="2 5" id="KW-0863">Zinc-finger</keyword>
<keyword evidence="9" id="KW-1185">Reference proteome</keyword>
<evidence type="ECO:0000256" key="5">
    <source>
        <dbReference type="PROSITE-ProRule" id="PRU00309"/>
    </source>
</evidence>
<evidence type="ECO:0000256" key="2">
    <source>
        <dbReference type="ARBA" id="ARBA00022771"/>
    </source>
</evidence>
<dbReference type="EMBL" id="CAACVG010006942">
    <property type="protein sequence ID" value="VEN42694.1"/>
    <property type="molecule type" value="Genomic_DNA"/>
</dbReference>
<feature type="region of interest" description="Disordered" evidence="6">
    <location>
        <begin position="158"/>
        <end position="218"/>
    </location>
</feature>
<reference evidence="8 9" key="1">
    <citation type="submission" date="2019-01" db="EMBL/GenBank/DDBJ databases">
        <authorList>
            <person name="Sayadi A."/>
        </authorList>
    </citation>
    <scope>NUCLEOTIDE SEQUENCE [LARGE SCALE GENOMIC DNA]</scope>
</reference>
<keyword evidence="3" id="KW-0862">Zinc</keyword>
<evidence type="ECO:0000259" key="7">
    <source>
        <dbReference type="PROSITE" id="PS50950"/>
    </source>
</evidence>
<sequence>TNIFFFCDHFVAVLSLKIVRYCYICKVYSHQPESQGLSFHRLPNKPSRRAIWISLLGFEKNHPFPKYVDICSKHFHESDFVYLADGVRHLRVYAAPVPVHSAFDFAETISSESSISIDSDSPDKRATVSRSEPQSEVDILAIVPDEVEPVKKRLKFDEDFNLPGPSSRMTSISVAGDNEDSSSTITLSETEDQLCNADKTGPPKSDIQANPSVTIQKN</sequence>
<dbReference type="Proteomes" id="UP000410492">
    <property type="component" value="Unassembled WGS sequence"/>
</dbReference>
<feature type="domain" description="THAP-type" evidence="7">
    <location>
        <begin position="18"/>
        <end position="99"/>
    </location>
</feature>
<gene>
    <name evidence="8" type="ORF">CALMAC_LOCUS6087</name>
</gene>
<dbReference type="SMART" id="SM00980">
    <property type="entry name" value="THAP"/>
    <property type="match status" value="1"/>
</dbReference>
<keyword evidence="1" id="KW-0479">Metal-binding</keyword>
<evidence type="ECO:0000256" key="1">
    <source>
        <dbReference type="ARBA" id="ARBA00022723"/>
    </source>
</evidence>
<dbReference type="InterPro" id="IPR038441">
    <property type="entry name" value="THAP_Znf_sf"/>
</dbReference>
<evidence type="ECO:0000313" key="9">
    <source>
        <dbReference type="Proteomes" id="UP000410492"/>
    </source>
</evidence>
<accession>A0A653C4A5</accession>
<keyword evidence="4 5" id="KW-0238">DNA-binding</keyword>
<evidence type="ECO:0000256" key="4">
    <source>
        <dbReference type="ARBA" id="ARBA00023125"/>
    </source>
</evidence>
<feature type="non-terminal residue" evidence="8">
    <location>
        <position position="1"/>
    </location>
</feature>
<dbReference type="GO" id="GO:0003677">
    <property type="term" value="F:DNA binding"/>
    <property type="evidence" value="ECO:0007669"/>
    <property type="project" value="UniProtKB-UniRule"/>
</dbReference>
<evidence type="ECO:0000256" key="6">
    <source>
        <dbReference type="SAM" id="MobiDB-lite"/>
    </source>
</evidence>
<dbReference type="Pfam" id="PF05485">
    <property type="entry name" value="THAP"/>
    <property type="match status" value="1"/>
</dbReference>
<evidence type="ECO:0000313" key="8">
    <source>
        <dbReference type="EMBL" id="VEN42694.1"/>
    </source>
</evidence>
<feature type="region of interest" description="Disordered" evidence="6">
    <location>
        <begin position="114"/>
        <end position="135"/>
    </location>
</feature>
<feature type="compositionally biased region" description="Polar residues" evidence="6">
    <location>
        <begin position="207"/>
        <end position="218"/>
    </location>
</feature>
<dbReference type="GO" id="GO:0008270">
    <property type="term" value="F:zinc ion binding"/>
    <property type="evidence" value="ECO:0007669"/>
    <property type="project" value="UniProtKB-KW"/>
</dbReference>
<dbReference type="InterPro" id="IPR006612">
    <property type="entry name" value="THAP_Znf"/>
</dbReference>
<dbReference type="AlphaFoldDB" id="A0A653C4A5"/>
<dbReference type="Gene3D" id="6.20.210.20">
    <property type="entry name" value="THAP domain"/>
    <property type="match status" value="1"/>
</dbReference>